<feature type="transmembrane region" description="Helical" evidence="7">
    <location>
        <begin position="391"/>
        <end position="410"/>
    </location>
</feature>
<dbReference type="RefSeq" id="WP_236344664.1">
    <property type="nucleotide sequence ID" value="NZ_CAKMMF010000028.1"/>
</dbReference>
<comment type="caution">
    <text evidence="9">The sequence shown here is derived from an EMBL/GenBank/DDBJ whole genome shotgun (WGS) entry which is preliminary data.</text>
</comment>
<keyword evidence="5 7" id="KW-1133">Transmembrane helix</keyword>
<evidence type="ECO:0000313" key="9">
    <source>
        <dbReference type="EMBL" id="CAH1217394.1"/>
    </source>
</evidence>
<comment type="subcellular location">
    <subcellularLocation>
        <location evidence="1">Cell membrane</location>
        <topology evidence="1">Multi-pass membrane protein</topology>
    </subcellularLocation>
</comment>
<comment type="similarity">
    <text evidence="2">Belongs to the resistance-nodulation-cell division (RND) (TC 2.A.6) family. MmpL subfamily.</text>
</comment>
<sequence>MVRPLQKFVAFSSRPRGAAVILISWLLIIIVLSGIAPSAKPFAINSGEGSVDDRIPSAVAREMLGAAFPAIEGLPVLLVFHSAADQPITPAVKEQIAHISSWLSSNDRPAQIVSSLPFHDMPDDAQNRLYSEDGMALILTAALSKELESSEIYNTLQQIDSYVKQTDIGSIELTMTGPAAIAADTVTLFKNADLVLLFATIGLILIILIVIYRSPLLAVIPLVIAGIVYMVVDRLLGMAAENGWFVVDKQALSIMMILLFAVLTDYCLFIFSRYREELSRIDSKYEAMQQAMRHVAEPILFSGGTVLIAMLTLIAAMFKPYHYFAPVFSVAMCVMLLAGLTLIPAVFAILGRRSFWPFPPKLSLDEGPQGNKLWRRTGAFVTRKPGMTAGILLLVLTLAAVNAGAIQYSFNMMKSFPEDIASRQGFDILEQKYPPGQLAPVSIILQSSEQLVADKPFMEQLASLVKQLESAEGVAAITPQLAQGPEGEAVLPDSAISKDKQAVLLQAVLTMNPYDEAALDIVQTWLDDSAELLKNSGMDSARFSLHLAGGTAEQVDVRAMNLRDTLMIIALMTLFITIMLAMQSRSILLSLWMILTILLSYAATLGLSWLVFHGILGYESISYRLPLYCFVFLVALGVDYNIMLVSRIREEAREYSWKAAVERGVAATGGVISSAGIILAATFGVLMTQPLQELYLFGFMMALGILIDTFIVRGMLLPSILVLASKRK</sequence>
<dbReference type="InterPro" id="IPR000731">
    <property type="entry name" value="SSD"/>
</dbReference>
<evidence type="ECO:0000256" key="2">
    <source>
        <dbReference type="ARBA" id="ARBA00010157"/>
    </source>
</evidence>
<evidence type="ECO:0000259" key="8">
    <source>
        <dbReference type="PROSITE" id="PS50156"/>
    </source>
</evidence>
<feature type="transmembrane region" description="Helical" evidence="7">
    <location>
        <begin position="216"/>
        <end position="232"/>
    </location>
</feature>
<evidence type="ECO:0000256" key="3">
    <source>
        <dbReference type="ARBA" id="ARBA00022475"/>
    </source>
</evidence>
<dbReference type="PANTHER" id="PTHR33406">
    <property type="entry name" value="MEMBRANE PROTEIN MJ1562-RELATED"/>
    <property type="match status" value="1"/>
</dbReference>
<dbReference type="InterPro" id="IPR050545">
    <property type="entry name" value="Mycobact_MmpL"/>
</dbReference>
<evidence type="ECO:0000256" key="1">
    <source>
        <dbReference type="ARBA" id="ARBA00004651"/>
    </source>
</evidence>
<evidence type="ECO:0000256" key="7">
    <source>
        <dbReference type="SAM" id="Phobius"/>
    </source>
</evidence>
<feature type="transmembrane region" description="Helical" evidence="7">
    <location>
        <begin position="252"/>
        <end position="274"/>
    </location>
</feature>
<dbReference type="PROSITE" id="PS50156">
    <property type="entry name" value="SSD"/>
    <property type="match status" value="1"/>
</dbReference>
<name>A0ABN8GW18_9BACL</name>
<evidence type="ECO:0000313" key="10">
    <source>
        <dbReference type="Proteomes" id="UP000838686"/>
    </source>
</evidence>
<feature type="transmembrane region" description="Helical" evidence="7">
    <location>
        <begin position="324"/>
        <end position="351"/>
    </location>
</feature>
<feature type="transmembrane region" description="Helical" evidence="7">
    <location>
        <begin position="194"/>
        <end position="211"/>
    </location>
</feature>
<evidence type="ECO:0000256" key="5">
    <source>
        <dbReference type="ARBA" id="ARBA00022989"/>
    </source>
</evidence>
<dbReference type="EMBL" id="CAKMMF010000028">
    <property type="protein sequence ID" value="CAH1217394.1"/>
    <property type="molecule type" value="Genomic_DNA"/>
</dbReference>
<evidence type="ECO:0000256" key="6">
    <source>
        <dbReference type="ARBA" id="ARBA00023136"/>
    </source>
</evidence>
<accession>A0ABN8GW18</accession>
<evidence type="ECO:0000256" key="4">
    <source>
        <dbReference type="ARBA" id="ARBA00022692"/>
    </source>
</evidence>
<dbReference type="PANTHER" id="PTHR33406:SF6">
    <property type="entry name" value="MEMBRANE PROTEIN YDGH-RELATED"/>
    <property type="match status" value="1"/>
</dbReference>
<organism evidence="9 10">
    <name type="scientific">Paenibacillus plantiphilus</name>
    <dbReference type="NCBI Taxonomy" id="2905650"/>
    <lineage>
        <taxon>Bacteria</taxon>
        <taxon>Bacillati</taxon>
        <taxon>Bacillota</taxon>
        <taxon>Bacilli</taxon>
        <taxon>Bacillales</taxon>
        <taxon>Paenibacillaceae</taxon>
        <taxon>Paenibacillus</taxon>
    </lineage>
</organism>
<feature type="transmembrane region" description="Helical" evidence="7">
    <location>
        <begin position="589"/>
        <end position="613"/>
    </location>
</feature>
<protein>
    <submittedName>
        <fullName evidence="9">Apo-petrobactin exporter</fullName>
    </submittedName>
</protein>
<feature type="transmembrane region" description="Helical" evidence="7">
    <location>
        <begin position="625"/>
        <end position="644"/>
    </location>
</feature>
<dbReference type="InterPro" id="IPR004869">
    <property type="entry name" value="MMPL_dom"/>
</dbReference>
<gene>
    <name evidence="9" type="primary">apeX_2</name>
    <name evidence="9" type="ORF">PAECIP111893_04270</name>
</gene>
<keyword evidence="4 7" id="KW-0812">Transmembrane</keyword>
<dbReference type="Pfam" id="PF03176">
    <property type="entry name" value="MMPL"/>
    <property type="match status" value="2"/>
</dbReference>
<feature type="transmembrane region" description="Helical" evidence="7">
    <location>
        <begin position="665"/>
        <end position="688"/>
    </location>
</feature>
<feature type="domain" description="SSD" evidence="8">
    <location>
        <begin position="556"/>
        <end position="722"/>
    </location>
</feature>
<feature type="transmembrane region" description="Helical" evidence="7">
    <location>
        <begin position="295"/>
        <end position="318"/>
    </location>
</feature>
<keyword evidence="6 7" id="KW-0472">Membrane</keyword>
<dbReference type="SUPFAM" id="SSF82866">
    <property type="entry name" value="Multidrug efflux transporter AcrB transmembrane domain"/>
    <property type="match status" value="2"/>
</dbReference>
<proteinExistence type="inferred from homology"/>
<keyword evidence="10" id="KW-1185">Reference proteome</keyword>
<reference evidence="9" key="1">
    <citation type="submission" date="2022-01" db="EMBL/GenBank/DDBJ databases">
        <authorList>
            <person name="Criscuolo A."/>
        </authorList>
    </citation>
    <scope>NUCLEOTIDE SEQUENCE</scope>
    <source>
        <strain evidence="9">CIP111893</strain>
    </source>
</reference>
<feature type="transmembrane region" description="Helical" evidence="7">
    <location>
        <begin position="694"/>
        <end position="724"/>
    </location>
</feature>
<dbReference type="Proteomes" id="UP000838686">
    <property type="component" value="Unassembled WGS sequence"/>
</dbReference>
<feature type="transmembrane region" description="Helical" evidence="7">
    <location>
        <begin position="565"/>
        <end position="582"/>
    </location>
</feature>
<keyword evidence="3" id="KW-1003">Cell membrane</keyword>
<dbReference type="Gene3D" id="1.20.1640.10">
    <property type="entry name" value="Multidrug efflux transporter AcrB transmembrane domain"/>
    <property type="match status" value="2"/>
</dbReference>